<dbReference type="OrthoDB" id="9782511at2"/>
<feature type="domain" description="PurE" evidence="1">
    <location>
        <begin position="88"/>
        <end position="220"/>
    </location>
</feature>
<dbReference type="PANTHER" id="PTHR43064">
    <property type="entry name" value="PHOSPHORIBOSYLAMINOIMIDAZOLE CARBOXYLASE-RELATED"/>
    <property type="match status" value="1"/>
</dbReference>
<sequence>MLSDQVKLDFQRRERIGFDEAVLCEWKSVEQIAYILQTARDAERPLLLTRLADDKLAALPEALRKNVDYDPVSRTGFFASEIFVPSHADVSVVSAGSSDIPVAHEAIRTLQYFGIGASEISDVGVAGLWRLMERIDGIRASKVVIVAAGMDGALPSVVGGLVPGVVIAVPTSVGYGASDGGRTAMSACLASCAAGLAVVNIDNGFGAACVALRVLRDTKAPQYRMLLEAAQGVNLSK</sequence>
<dbReference type="Proteomes" id="UP000254343">
    <property type="component" value="Unassembled WGS sequence"/>
</dbReference>
<dbReference type="InterPro" id="IPR039476">
    <property type="entry name" value="P2CMN_synthase_LarB"/>
</dbReference>
<evidence type="ECO:0000259" key="1">
    <source>
        <dbReference type="SMART" id="SM01001"/>
    </source>
</evidence>
<accession>A0A380W6H0</accession>
<dbReference type="Gene3D" id="3.40.50.1970">
    <property type="match status" value="1"/>
</dbReference>
<name>A0A380W6H0_AFIFE</name>
<evidence type="ECO:0000313" key="3">
    <source>
        <dbReference type="Proteomes" id="UP000254343"/>
    </source>
</evidence>
<dbReference type="AlphaFoldDB" id="A0A380W6H0"/>
<dbReference type="NCBIfam" id="NF033503">
    <property type="entry name" value="LarB"/>
    <property type="match status" value="1"/>
</dbReference>
<dbReference type="RefSeq" id="WP_002718544.1">
    <property type="nucleotide sequence ID" value="NZ_UFSI01000001.1"/>
</dbReference>
<dbReference type="InterPro" id="IPR000031">
    <property type="entry name" value="PurE_dom"/>
</dbReference>
<proteinExistence type="predicted"/>
<protein>
    <submittedName>
        <fullName evidence="2">AIR carboxylase</fullName>
    </submittedName>
</protein>
<dbReference type="EMBL" id="UIGB01000001">
    <property type="protein sequence ID" value="SUU83765.1"/>
    <property type="molecule type" value="Genomic_DNA"/>
</dbReference>
<organism evidence="2 3">
    <name type="scientific">Afipia felis</name>
    <name type="common">Cat scratch disease bacillus</name>
    <dbReference type="NCBI Taxonomy" id="1035"/>
    <lineage>
        <taxon>Bacteria</taxon>
        <taxon>Pseudomonadati</taxon>
        <taxon>Pseudomonadota</taxon>
        <taxon>Alphaproteobacteria</taxon>
        <taxon>Hyphomicrobiales</taxon>
        <taxon>Nitrobacteraceae</taxon>
        <taxon>Afipia</taxon>
    </lineage>
</organism>
<dbReference type="Pfam" id="PF00731">
    <property type="entry name" value="AIRC"/>
    <property type="match status" value="1"/>
</dbReference>
<evidence type="ECO:0000313" key="2">
    <source>
        <dbReference type="EMBL" id="SUU83765.1"/>
    </source>
</evidence>
<dbReference type="SMART" id="SM01001">
    <property type="entry name" value="AIRC"/>
    <property type="match status" value="1"/>
</dbReference>
<reference evidence="2 3" key="1">
    <citation type="submission" date="2018-06" db="EMBL/GenBank/DDBJ databases">
        <authorList>
            <consortium name="Pathogen Informatics"/>
            <person name="Doyle S."/>
        </authorList>
    </citation>
    <scope>NUCLEOTIDE SEQUENCE [LARGE SCALE GENOMIC DNA]</scope>
    <source>
        <strain evidence="2 3">NCTC12722</strain>
    </source>
</reference>
<gene>
    <name evidence="2" type="ORF">NCTC12722_00944</name>
</gene>
<dbReference type="PANTHER" id="PTHR43064:SF1">
    <property type="entry name" value="SLL1489 PROTEIN"/>
    <property type="match status" value="1"/>
</dbReference>
<dbReference type="GO" id="GO:0006189">
    <property type="term" value="P:'de novo' IMP biosynthetic process"/>
    <property type="evidence" value="ECO:0007669"/>
    <property type="project" value="InterPro"/>
</dbReference>
<dbReference type="GO" id="GO:0016787">
    <property type="term" value="F:hydrolase activity"/>
    <property type="evidence" value="ECO:0007669"/>
    <property type="project" value="InterPro"/>
</dbReference>
<dbReference type="SUPFAM" id="SSF52255">
    <property type="entry name" value="N5-CAIR mutase (phosphoribosylaminoimidazole carboxylase, PurE)"/>
    <property type="match status" value="1"/>
</dbReference>